<keyword evidence="6" id="KW-0443">Lipid metabolism</keyword>
<evidence type="ECO:0000256" key="9">
    <source>
        <dbReference type="ARBA" id="ARBA00024191"/>
    </source>
</evidence>
<dbReference type="GO" id="GO:0005737">
    <property type="term" value="C:cytoplasm"/>
    <property type="evidence" value="ECO:0007669"/>
    <property type="project" value="TreeGrafter"/>
</dbReference>
<keyword evidence="3" id="KW-0444">Lipid biosynthesis</keyword>
<dbReference type="NCBIfam" id="TIGR00125">
    <property type="entry name" value="cyt_tran_rel"/>
    <property type="match status" value="2"/>
</dbReference>
<dbReference type="SUPFAM" id="SSF52374">
    <property type="entry name" value="Nucleotidylyl transferase"/>
    <property type="match status" value="2"/>
</dbReference>
<evidence type="ECO:0000313" key="13">
    <source>
        <dbReference type="Proteomes" id="UP000050795"/>
    </source>
</evidence>
<keyword evidence="5" id="KW-0548">Nucleotidyltransferase</keyword>
<evidence type="ECO:0000313" key="14">
    <source>
        <dbReference type="WBParaSite" id="TREG1_121220.2"/>
    </source>
</evidence>
<dbReference type="GO" id="GO:0004306">
    <property type="term" value="F:ethanolamine-phosphate cytidylyltransferase activity"/>
    <property type="evidence" value="ECO:0007669"/>
    <property type="project" value="UniProtKB-EC"/>
</dbReference>
<dbReference type="Pfam" id="PF01467">
    <property type="entry name" value="CTP_transf_like"/>
    <property type="match status" value="2"/>
</dbReference>
<comment type="pathway">
    <text evidence="9">Phospholipid metabolism; phosphatidylethanolamine biosynthesis; phosphatidylethanolamine from ethanolamine: step 2/3.</text>
</comment>
<evidence type="ECO:0000256" key="11">
    <source>
        <dbReference type="ARBA" id="ARBA00031473"/>
    </source>
</evidence>
<reference evidence="13" key="1">
    <citation type="submission" date="2022-06" db="EMBL/GenBank/DDBJ databases">
        <authorList>
            <person name="Berger JAMES D."/>
            <person name="Berger JAMES D."/>
        </authorList>
    </citation>
    <scope>NUCLEOTIDE SEQUENCE [LARGE SCALE GENOMIC DNA]</scope>
</reference>
<evidence type="ECO:0000256" key="8">
    <source>
        <dbReference type="ARBA" id="ARBA00023264"/>
    </source>
</evidence>
<evidence type="ECO:0000256" key="7">
    <source>
        <dbReference type="ARBA" id="ARBA00023209"/>
    </source>
</evidence>
<dbReference type="EC" id="2.7.7.14" evidence="10"/>
<dbReference type="InterPro" id="IPR041723">
    <property type="entry name" value="CCT"/>
</dbReference>
<evidence type="ECO:0000256" key="10">
    <source>
        <dbReference type="ARBA" id="ARBA00024221"/>
    </source>
</evidence>
<feature type="domain" description="Cytidyltransferase-like" evidence="12">
    <location>
        <begin position="253"/>
        <end position="345"/>
    </location>
</feature>
<dbReference type="PANTHER" id="PTHR45780:SF2">
    <property type="entry name" value="ETHANOLAMINE-PHOSPHATE CYTIDYLYLTRANSFERASE"/>
    <property type="match status" value="1"/>
</dbReference>
<reference evidence="14" key="2">
    <citation type="submission" date="2023-11" db="UniProtKB">
        <authorList>
            <consortium name="WormBaseParasite"/>
        </authorList>
    </citation>
    <scope>IDENTIFICATION</scope>
</reference>
<evidence type="ECO:0000256" key="5">
    <source>
        <dbReference type="ARBA" id="ARBA00022695"/>
    </source>
</evidence>
<dbReference type="GO" id="GO:0006646">
    <property type="term" value="P:phosphatidylethanolamine biosynthetic process"/>
    <property type="evidence" value="ECO:0007669"/>
    <property type="project" value="InterPro"/>
</dbReference>
<keyword evidence="4" id="KW-0808">Transferase</keyword>
<evidence type="ECO:0000256" key="2">
    <source>
        <dbReference type="ARBA" id="ARBA00010101"/>
    </source>
</evidence>
<protein>
    <recommendedName>
        <fullName evidence="10">ethanolamine-phosphate cytidylyltransferase</fullName>
        <ecNumber evidence="10">2.7.7.14</ecNumber>
    </recommendedName>
    <alternativeName>
        <fullName evidence="11">CTP:phosphoethanolamine cytidylyltransferase</fullName>
    </alternativeName>
</protein>
<dbReference type="InterPro" id="IPR004821">
    <property type="entry name" value="Cyt_trans-like"/>
</dbReference>
<keyword evidence="8" id="KW-1208">Phospholipid metabolism</keyword>
<evidence type="ECO:0000256" key="4">
    <source>
        <dbReference type="ARBA" id="ARBA00022679"/>
    </source>
</evidence>
<dbReference type="CDD" id="cd02174">
    <property type="entry name" value="CCT"/>
    <property type="match status" value="1"/>
</dbReference>
<dbReference type="PANTHER" id="PTHR45780">
    <property type="entry name" value="ETHANOLAMINE-PHOSPHATE CYTIDYLYLTRANSFERASE"/>
    <property type="match status" value="1"/>
</dbReference>
<evidence type="ECO:0000256" key="6">
    <source>
        <dbReference type="ARBA" id="ARBA00023098"/>
    </source>
</evidence>
<dbReference type="InterPro" id="IPR014729">
    <property type="entry name" value="Rossmann-like_a/b/a_fold"/>
</dbReference>
<dbReference type="Gene3D" id="3.40.50.620">
    <property type="entry name" value="HUPs"/>
    <property type="match status" value="2"/>
</dbReference>
<evidence type="ECO:0000256" key="1">
    <source>
        <dbReference type="ARBA" id="ARBA00005189"/>
    </source>
</evidence>
<keyword evidence="13" id="KW-1185">Reference proteome</keyword>
<evidence type="ECO:0000256" key="3">
    <source>
        <dbReference type="ARBA" id="ARBA00022516"/>
    </source>
</evidence>
<evidence type="ECO:0000259" key="12">
    <source>
        <dbReference type="Pfam" id="PF01467"/>
    </source>
</evidence>
<dbReference type="CDD" id="cd02173">
    <property type="entry name" value="ECT"/>
    <property type="match status" value="1"/>
</dbReference>
<comment type="similarity">
    <text evidence="2">Belongs to the cytidylyltransferase family.</text>
</comment>
<dbReference type="InterPro" id="IPR044608">
    <property type="entry name" value="Ect1/PCYT2"/>
</dbReference>
<name>A0AA85J0U3_TRIRE</name>
<dbReference type="AlphaFoldDB" id="A0AA85J0U3"/>
<dbReference type="WBParaSite" id="TREG1_121220.2">
    <property type="protein sequence ID" value="TREG1_121220.2"/>
    <property type="gene ID" value="TREG1_121220"/>
</dbReference>
<accession>A0AA85J0U3</accession>
<proteinExistence type="inferred from homology"/>
<feature type="domain" description="Cytidyltransferase-like" evidence="12">
    <location>
        <begin position="18"/>
        <end position="141"/>
    </location>
</feature>
<comment type="pathway">
    <text evidence="1">Lipid metabolism.</text>
</comment>
<sequence>MESNNQQANVKKPIRVWVDGCFDLVHFGHANALRQAKALGDQLIVGVHSDKEITKHKGPPVFHEQERYRLIKAMKWVDEVVEDAPYFTYLETLDKYSCDFCVHGDDLVVSNDGSDPYAEVKVGNRYREVKRTEGISTTALVSRMLKRIQQLQDKGAYASQSSSNTEQSIRRTQSLDSILKSKDTFTHPRKTKETLSPIYPGLNSAHSRGDEVDSISVSIWSTGGMTYMPNILRISQFCADQFREPGPNDTVVYVPGTFDLFHIGHLSFLEQCLKLGNYLLIGLHSDKTSSFESGRMGSILTLQERLLSVLACRYVSNVIIDAPYVIPATLLDHFKVNYVAIGWDKNLTPTLEGLDPMMICKERGILRRIDSGCNVTTSMVISRIMQNRLLYEERNRKKVNKELQLASTLTTNSKLSN</sequence>
<keyword evidence="7" id="KW-0594">Phospholipid biosynthesis</keyword>
<organism evidence="13 14">
    <name type="scientific">Trichobilharzia regenti</name>
    <name type="common">Nasal bird schistosome</name>
    <dbReference type="NCBI Taxonomy" id="157069"/>
    <lineage>
        <taxon>Eukaryota</taxon>
        <taxon>Metazoa</taxon>
        <taxon>Spiralia</taxon>
        <taxon>Lophotrochozoa</taxon>
        <taxon>Platyhelminthes</taxon>
        <taxon>Trematoda</taxon>
        <taxon>Digenea</taxon>
        <taxon>Strigeidida</taxon>
        <taxon>Schistosomatoidea</taxon>
        <taxon>Schistosomatidae</taxon>
        <taxon>Trichobilharzia</taxon>
    </lineage>
</organism>
<dbReference type="Proteomes" id="UP000050795">
    <property type="component" value="Unassembled WGS sequence"/>
</dbReference>